<protein>
    <recommendedName>
        <fullName evidence="3">EcsC family protein</fullName>
    </recommendedName>
</protein>
<accession>A0A0F5YK30</accession>
<dbReference type="PATRIC" id="fig|1637645.4.peg.2766"/>
<dbReference type="InterPro" id="IPR024787">
    <property type="entry name" value="EcsC"/>
</dbReference>
<name>A0A0F5YK30_9CYAN</name>
<comment type="caution">
    <text evidence="1">The sequence shown here is derived from an EMBL/GenBank/DDBJ whole genome shotgun (WGS) entry which is preliminary data.</text>
</comment>
<proteinExistence type="predicted"/>
<evidence type="ECO:0000313" key="2">
    <source>
        <dbReference type="Proteomes" id="UP000033607"/>
    </source>
</evidence>
<evidence type="ECO:0008006" key="3">
    <source>
        <dbReference type="Google" id="ProtNLM"/>
    </source>
</evidence>
<dbReference type="AlphaFoldDB" id="A0A0F5YK30"/>
<sequence>MVAQSETKPNSLELAKQGNPQVIAALFNRQLEPKGVSVKATFKAGCLQLILESSQVPPQQVLVQWIKNALLKFGETEIKTVKVYGREANEEFPDWQEDFTIANSTTPKSLPQELIEEKASEALVQAKSNQLAENSNKKSSFFGSVLNSVGGAVVGAAGTVSNVATQAGQNVASAAIGAGGALSNATSKAADGMVYMLDVVSENQMVQSLTKTLQIEWLLEPINKIDIVKAEIDVQQIKAKFPNEKPNEISHRIMLKKAFYVGGSGIATSIVPGTAVALIAIDIAATTALQAEMVYQIACAYGFDLKESARKEEALAILGLAVGGGQALKAGGKYAVEAGKKYAVKAGEKYAIKAGLGFFRNIPLAGAVIGASTNAAMLYAVGYAACRFYEAKLNPATIEVTLEAAQTESEHYLEAAITQEVIMDQILLHVVLAGNPGKTLKEMLPELKAANLCPASLELLEKNTNSLTPLEKLLNQISSDFAVPLLAQCQQIANLDGVITPEEAKVIQTITQKLNIDLLEIAQ</sequence>
<dbReference type="Proteomes" id="UP000033607">
    <property type="component" value="Unassembled WGS sequence"/>
</dbReference>
<gene>
    <name evidence="1" type="ORF">WN50_05625</name>
</gene>
<organism evidence="1 2">
    <name type="scientific">Limnoraphis robusta CS-951</name>
    <dbReference type="NCBI Taxonomy" id="1637645"/>
    <lineage>
        <taxon>Bacteria</taxon>
        <taxon>Bacillati</taxon>
        <taxon>Cyanobacteriota</taxon>
        <taxon>Cyanophyceae</taxon>
        <taxon>Oscillatoriophycideae</taxon>
        <taxon>Oscillatoriales</taxon>
        <taxon>Sirenicapillariaceae</taxon>
        <taxon>Limnoraphis</taxon>
    </lineage>
</organism>
<dbReference type="OrthoDB" id="424306at2"/>
<dbReference type="RefSeq" id="WP_046277534.1">
    <property type="nucleotide sequence ID" value="NZ_LATL02000137.1"/>
</dbReference>
<evidence type="ECO:0000313" key="1">
    <source>
        <dbReference type="EMBL" id="KKD39027.1"/>
    </source>
</evidence>
<reference evidence="1 2" key="1">
    <citation type="submission" date="2015-06" db="EMBL/GenBank/DDBJ databases">
        <title>Draft genome assembly of filamentous brackish cyanobacterium Limnoraphis robusta strain CS-951.</title>
        <authorList>
            <person name="Willis A."/>
            <person name="Parks M."/>
            <person name="Burford M.A."/>
        </authorList>
    </citation>
    <scope>NUCLEOTIDE SEQUENCE [LARGE SCALE GENOMIC DNA]</scope>
    <source>
        <strain evidence="1 2">CS-951</strain>
    </source>
</reference>
<dbReference type="Pfam" id="PF12787">
    <property type="entry name" value="EcsC"/>
    <property type="match status" value="1"/>
</dbReference>
<dbReference type="EMBL" id="LATL02000137">
    <property type="protein sequence ID" value="KKD39027.1"/>
    <property type="molecule type" value="Genomic_DNA"/>
</dbReference>